<dbReference type="RefSeq" id="WP_122629899.1">
    <property type="nucleotide sequence ID" value="NZ_UPPP01000105.1"/>
</dbReference>
<sequence>MNRIFEMQRKMLRKIAEFQNKAMERDQPLDWERVHMISCAKIGEMLALKRGADTEMAAIACSVHDYGRILTGKQKNHAVAGYEPLLLFLTQCGCFAPDEVELIARAAKKHSNKSEVGTPVEEIVKDADVLDCYQYGLPIEREEQRLRLTKVLAEISG</sequence>
<dbReference type="InterPro" id="IPR006674">
    <property type="entry name" value="HD_domain"/>
</dbReference>
<accession>A0A498RCF2</accession>
<dbReference type="Gene3D" id="1.10.3210.10">
    <property type="entry name" value="Hypothetical protein af1432"/>
    <property type="match status" value="1"/>
</dbReference>
<evidence type="ECO:0000313" key="2">
    <source>
        <dbReference type="EMBL" id="VBB09081.1"/>
    </source>
</evidence>
<dbReference type="InterPro" id="IPR003607">
    <property type="entry name" value="HD/PDEase_dom"/>
</dbReference>
<gene>
    <name evidence="2" type="ORF">LUCI_4367</name>
</gene>
<reference evidence="2 3" key="1">
    <citation type="submission" date="2018-06" db="EMBL/GenBank/DDBJ databases">
        <authorList>
            <person name="Strepis N."/>
        </authorList>
    </citation>
    <scope>NUCLEOTIDE SEQUENCE [LARGE SCALE GENOMIC DNA]</scope>
    <source>
        <strain evidence="2">LUCI</strain>
    </source>
</reference>
<feature type="domain" description="HD" evidence="1">
    <location>
        <begin position="35"/>
        <end position="131"/>
    </location>
</feature>
<keyword evidence="3" id="KW-1185">Reference proteome</keyword>
<dbReference type="CDD" id="cd00077">
    <property type="entry name" value="HDc"/>
    <property type="match status" value="1"/>
</dbReference>
<dbReference type="Proteomes" id="UP000277811">
    <property type="component" value="Unassembled WGS sequence"/>
</dbReference>
<dbReference type="OrthoDB" id="1680582at2"/>
<dbReference type="SUPFAM" id="SSF109604">
    <property type="entry name" value="HD-domain/PDEase-like"/>
    <property type="match status" value="1"/>
</dbReference>
<dbReference type="AlphaFoldDB" id="A0A498RCF2"/>
<organism evidence="2 3">
    <name type="scientific">Lucifera butyrica</name>
    <dbReference type="NCBI Taxonomy" id="1351585"/>
    <lineage>
        <taxon>Bacteria</taxon>
        <taxon>Bacillati</taxon>
        <taxon>Bacillota</taxon>
        <taxon>Negativicutes</taxon>
        <taxon>Veillonellales</taxon>
        <taxon>Veillonellaceae</taxon>
        <taxon>Lucifera</taxon>
    </lineage>
</organism>
<dbReference type="EMBL" id="UPPP01000105">
    <property type="protein sequence ID" value="VBB09081.1"/>
    <property type="molecule type" value="Genomic_DNA"/>
</dbReference>
<dbReference type="Pfam" id="PF01966">
    <property type="entry name" value="HD"/>
    <property type="match status" value="1"/>
</dbReference>
<evidence type="ECO:0000313" key="3">
    <source>
        <dbReference type="Proteomes" id="UP000277811"/>
    </source>
</evidence>
<protein>
    <recommendedName>
        <fullName evidence="1">HD domain-containing protein</fullName>
    </recommendedName>
</protein>
<proteinExistence type="predicted"/>
<evidence type="ECO:0000259" key="1">
    <source>
        <dbReference type="Pfam" id="PF01966"/>
    </source>
</evidence>
<name>A0A498RCF2_9FIRM</name>